<sequence>MTKLLLANSMMIDQREVRTQQKLYGGIQHLYALKRPFDKITISELCRIAKVGRATFYRHHQNIADVITIQLLIVITEVTNRIDTRSSIDWRTASQLISRVILENCGFFQLLRWTGLREQMVPIVGGVTQRVLIIRERRPTQMKLLCYGIGDALLGFAMQVACIEPSLPLADVVDLYRKLIPHDFTEKN</sequence>
<evidence type="ECO:0000313" key="2">
    <source>
        <dbReference type="Proteomes" id="UP000480570"/>
    </source>
</evidence>
<comment type="caution">
    <text evidence="1">The sequence shown here is derived from an EMBL/GenBank/DDBJ whole genome shotgun (WGS) entry which is preliminary data.</text>
</comment>
<dbReference type="Gene3D" id="1.10.357.10">
    <property type="entry name" value="Tetracycline Repressor, domain 2"/>
    <property type="match status" value="1"/>
</dbReference>
<name>A0A7C9MT49_9LACO</name>
<protein>
    <recommendedName>
        <fullName evidence="3">TetR family transcriptional regulator</fullName>
    </recommendedName>
</protein>
<dbReference type="RefSeq" id="WP_161001161.1">
    <property type="nucleotide sequence ID" value="NZ_CP185253.1"/>
</dbReference>
<dbReference type="SUPFAM" id="SSF46689">
    <property type="entry name" value="Homeodomain-like"/>
    <property type="match status" value="1"/>
</dbReference>
<dbReference type="Proteomes" id="UP000480570">
    <property type="component" value="Unassembled WGS sequence"/>
</dbReference>
<dbReference type="AlphaFoldDB" id="A0A7C9MT49"/>
<gene>
    <name evidence="1" type="ORF">GB992_03090</name>
</gene>
<organism evidence="1 2">
    <name type="scientific">Furfurilactobacillus rossiae</name>
    <dbReference type="NCBI Taxonomy" id="231049"/>
    <lineage>
        <taxon>Bacteria</taxon>
        <taxon>Bacillati</taxon>
        <taxon>Bacillota</taxon>
        <taxon>Bacilli</taxon>
        <taxon>Lactobacillales</taxon>
        <taxon>Lactobacillaceae</taxon>
        <taxon>Furfurilactobacillus</taxon>
    </lineage>
</organism>
<reference evidence="1 2" key="1">
    <citation type="journal article" date="2019" name="Appl. Environ. Microbiol.">
        <title>Genetic determinants of hydroxycinnamic acid metabolism in heterofermentative lactobacilli.</title>
        <authorList>
            <person name="Gaur G."/>
            <person name="Oh J.H."/>
            <person name="Filannino P."/>
            <person name="Gobbetti M."/>
            <person name="van Pijkeren J.P."/>
            <person name="Ganzle M.G."/>
        </authorList>
    </citation>
    <scope>NUCLEOTIDE SEQUENCE [LARGE SCALE GENOMIC DNA]</scope>
    <source>
        <strain evidence="1 2">FUA3583</strain>
    </source>
</reference>
<evidence type="ECO:0008006" key="3">
    <source>
        <dbReference type="Google" id="ProtNLM"/>
    </source>
</evidence>
<dbReference type="EMBL" id="WEZT01000005">
    <property type="protein sequence ID" value="MYV04867.1"/>
    <property type="molecule type" value="Genomic_DNA"/>
</dbReference>
<dbReference type="InterPro" id="IPR009057">
    <property type="entry name" value="Homeodomain-like_sf"/>
</dbReference>
<proteinExistence type="predicted"/>
<evidence type="ECO:0000313" key="1">
    <source>
        <dbReference type="EMBL" id="MYV04867.1"/>
    </source>
</evidence>
<accession>A0A7C9MT49</accession>